<proteinExistence type="predicted"/>
<evidence type="ECO:0000256" key="1">
    <source>
        <dbReference type="SAM" id="Phobius"/>
    </source>
</evidence>
<organism evidence="2 3">
    <name type="scientific">Metabacillus fastidiosus</name>
    <dbReference type="NCBI Taxonomy" id="1458"/>
    <lineage>
        <taxon>Bacteria</taxon>
        <taxon>Bacillati</taxon>
        <taxon>Bacillota</taxon>
        <taxon>Bacilli</taxon>
        <taxon>Bacillales</taxon>
        <taxon>Bacillaceae</taxon>
        <taxon>Metabacillus</taxon>
    </lineage>
</organism>
<dbReference type="RefSeq" id="WP_066224802.1">
    <property type="nucleotide sequence ID" value="NZ_JARTFQ010000004.1"/>
</dbReference>
<evidence type="ECO:0008006" key="4">
    <source>
        <dbReference type="Google" id="ProtNLM"/>
    </source>
</evidence>
<feature type="transmembrane region" description="Helical" evidence="1">
    <location>
        <begin position="43"/>
        <end position="62"/>
    </location>
</feature>
<protein>
    <recommendedName>
        <fullName evidence="4">Preprotein translocase subunit SecG</fullName>
    </recommendedName>
</protein>
<evidence type="ECO:0000313" key="3">
    <source>
        <dbReference type="Proteomes" id="UP001342826"/>
    </source>
</evidence>
<comment type="caution">
    <text evidence="2">The sequence shown here is derived from an EMBL/GenBank/DDBJ whole genome shotgun (WGS) entry which is preliminary data.</text>
</comment>
<dbReference type="Pfam" id="PF26302">
    <property type="entry name" value="YhzF"/>
    <property type="match status" value="1"/>
</dbReference>
<feature type="transmembrane region" description="Helical" evidence="1">
    <location>
        <begin position="6"/>
        <end position="23"/>
    </location>
</feature>
<keyword evidence="3" id="KW-1185">Reference proteome</keyword>
<keyword evidence="1" id="KW-1133">Transmembrane helix</keyword>
<dbReference type="EMBL" id="JARTFS010000013">
    <property type="protein sequence ID" value="MED4403083.1"/>
    <property type="molecule type" value="Genomic_DNA"/>
</dbReference>
<reference evidence="2 3" key="1">
    <citation type="submission" date="2023-03" db="EMBL/GenBank/DDBJ databases">
        <title>Bacillus Genome Sequencing.</title>
        <authorList>
            <person name="Dunlap C."/>
        </authorList>
    </citation>
    <scope>NUCLEOTIDE SEQUENCE [LARGE SCALE GENOMIC DNA]</scope>
    <source>
        <strain evidence="2 3">NRS-1717</strain>
    </source>
</reference>
<name>A0ABU6P2F2_9BACI</name>
<dbReference type="Proteomes" id="UP001342826">
    <property type="component" value="Unassembled WGS sequence"/>
</dbReference>
<evidence type="ECO:0000313" key="2">
    <source>
        <dbReference type="EMBL" id="MED4403083.1"/>
    </source>
</evidence>
<accession>A0ABU6P2F2</accession>
<keyword evidence="1" id="KW-0812">Transmembrane</keyword>
<keyword evidence="1" id="KW-0472">Membrane</keyword>
<gene>
    <name evidence="2" type="ORF">P9271_17385</name>
</gene>
<dbReference type="InterPro" id="IPR058724">
    <property type="entry name" value="YhzF"/>
</dbReference>
<sequence>MSGVIFIFFIIALLFFIGAFHYLKLVQQSASYPPKKQLKQKVAVLASAGFIALVIGIILLSFS</sequence>